<dbReference type="PROSITE" id="PS50166">
    <property type="entry name" value="IMPORTIN_B_NT"/>
    <property type="match status" value="1"/>
</dbReference>
<evidence type="ECO:0000313" key="9">
    <source>
        <dbReference type="Proteomes" id="UP000290900"/>
    </source>
</evidence>
<dbReference type="PANTHER" id="PTHR10997:SF28">
    <property type="entry name" value="IMPORTIN BETA SMX1"/>
    <property type="match status" value="1"/>
</dbReference>
<evidence type="ECO:0000256" key="6">
    <source>
        <dbReference type="ARBA" id="ARBA00023242"/>
    </source>
</evidence>
<evidence type="ECO:0000313" key="8">
    <source>
        <dbReference type="EMBL" id="VEU19810.1"/>
    </source>
</evidence>
<dbReference type="InterPro" id="IPR013713">
    <property type="entry name" value="XPO2_central"/>
</dbReference>
<name>A0A448YFW1_BRENA</name>
<dbReference type="InParanoid" id="A0A448YFW1"/>
<dbReference type="OrthoDB" id="760868at2759"/>
<dbReference type="GO" id="GO:0005635">
    <property type="term" value="C:nuclear envelope"/>
    <property type="evidence" value="ECO:0007669"/>
    <property type="project" value="TreeGrafter"/>
</dbReference>
<keyword evidence="3" id="KW-0813">Transport</keyword>
<keyword evidence="9" id="KW-1185">Reference proteome</keyword>
<evidence type="ECO:0000259" key="7">
    <source>
        <dbReference type="PROSITE" id="PS50166"/>
    </source>
</evidence>
<dbReference type="GO" id="GO:0031267">
    <property type="term" value="F:small GTPase binding"/>
    <property type="evidence" value="ECO:0007669"/>
    <property type="project" value="InterPro"/>
</dbReference>
<keyword evidence="6" id="KW-0539">Nucleus</keyword>
<dbReference type="SMART" id="SM00913">
    <property type="entry name" value="IBN_N"/>
    <property type="match status" value="1"/>
</dbReference>
<evidence type="ECO:0000256" key="5">
    <source>
        <dbReference type="ARBA" id="ARBA00022927"/>
    </source>
</evidence>
<organism evidence="8 9">
    <name type="scientific">Brettanomyces naardenensis</name>
    <name type="common">Yeast</name>
    <dbReference type="NCBI Taxonomy" id="13370"/>
    <lineage>
        <taxon>Eukaryota</taxon>
        <taxon>Fungi</taxon>
        <taxon>Dikarya</taxon>
        <taxon>Ascomycota</taxon>
        <taxon>Saccharomycotina</taxon>
        <taxon>Pichiomycetes</taxon>
        <taxon>Pichiales</taxon>
        <taxon>Pichiaceae</taxon>
        <taxon>Brettanomyces</taxon>
    </lineage>
</organism>
<dbReference type="FunCoup" id="A0A448YFW1">
    <property type="interactions" value="299"/>
</dbReference>
<dbReference type="Gene3D" id="1.25.10.10">
    <property type="entry name" value="Leucine-rich Repeat Variant"/>
    <property type="match status" value="1"/>
</dbReference>
<dbReference type="PANTHER" id="PTHR10997">
    <property type="entry name" value="IMPORTIN-7, 8, 11"/>
    <property type="match status" value="1"/>
</dbReference>
<evidence type="ECO:0000256" key="1">
    <source>
        <dbReference type="ARBA" id="ARBA00004123"/>
    </source>
</evidence>
<evidence type="ECO:0000256" key="3">
    <source>
        <dbReference type="ARBA" id="ARBA00022448"/>
    </source>
</evidence>
<sequence>MSANDQLLQHLLNTLSADNSLRSNSESFLNELIDRHPESLNNLLELSTDTSIPFQIRLVAATFAKNKVKGSWFISETTNKYLKSQEIPTAVKNDIKDKLIGTLLKVSPFEHQSLFRQILNCIEVVLRLDPSWDSRLYEISQNLLQSNSNDVAKLYVSLSLVYQIAKKHCFDGDRSLIESIAEKQFPIYEQMFSGNFSGINDPSTASVFYLILKIYKFCTFVQLPKYLTGDLNNLQDWCNYQLEIIKIEPTFTNAGDDEEEDGPSARDHMLKKCQKWSFANLYRLKRRHAKENNKLLDPQLVNILLSQFIPNILTQYLSLTGHRFTDICHYYLVAFLTDCIPVDTVYEQYIKNNVEPILTSIIVPRLSCTDSKIETLEDDPIEYLRRYIDSASMSIDFKSAEVAANEFVFILCRLRFQDVGQDLLRVIHQIFQEKGSNLYRVEAGLKILNNSWTQMVSSNPEMDEAFQFFILPQLQDASHKWLQTVACETVAEINHQFKDMTLLHQVSSTVNGLITSSSNIVALEVESISALNALCVMPAIRQEASQNITKVMELLLRLNSQYELELTSDLMDDFVLKFSKELEPFAMELCKSLNDQFLQGAQELLTITANSHKDDYEKESQLSQLLGTITTMVVSMNSQKSTTSNMVRTFEPSVSFVLDNAMIAFITEAMDLLETTNFVLKGLTPETWQIYEIVLDSFENYGYEYFDNYGPYFQTVINYGFHDVGIDSDNHVQKLLYLLLNFYQNANDDEEMLEFVFDQTMLIVLNCNNIESIVEPLLKPIFRSLRSLSIDILRSYLRLFIALFLRRPDQIAQLTDNDAQLLSQFIQVWFGNAEELLTTVFDLKLEILSLITLLDSQLPQLDSLKETMLRKLMELIETLPSAIDKRVKLLKMENEGKLDESDFGDGGEAEIDIDDDEYAELNVDTPLDNVNVLEEFKKFVNKNELQIPQLKG</sequence>
<dbReference type="EMBL" id="CAACVR010000001">
    <property type="protein sequence ID" value="VEU19810.1"/>
    <property type="molecule type" value="Genomic_DNA"/>
</dbReference>
<comment type="subcellular location">
    <subcellularLocation>
        <location evidence="2">Cytoplasm</location>
    </subcellularLocation>
    <subcellularLocation>
        <location evidence="1">Nucleus</location>
    </subcellularLocation>
</comment>
<dbReference type="GO" id="GO:0005829">
    <property type="term" value="C:cytosol"/>
    <property type="evidence" value="ECO:0007669"/>
    <property type="project" value="TreeGrafter"/>
</dbReference>
<dbReference type="Pfam" id="PF08506">
    <property type="entry name" value="Cse1"/>
    <property type="match status" value="1"/>
</dbReference>
<feature type="domain" description="Importin N-terminal" evidence="7">
    <location>
        <begin position="25"/>
        <end position="105"/>
    </location>
</feature>
<dbReference type="InterPro" id="IPR001494">
    <property type="entry name" value="Importin-beta_N"/>
</dbReference>
<dbReference type="SUPFAM" id="SSF48371">
    <property type="entry name" value="ARM repeat"/>
    <property type="match status" value="1"/>
</dbReference>
<dbReference type="InterPro" id="IPR011989">
    <property type="entry name" value="ARM-like"/>
</dbReference>
<keyword evidence="5" id="KW-0653">Protein transport</keyword>
<evidence type="ECO:0000256" key="4">
    <source>
        <dbReference type="ARBA" id="ARBA00022490"/>
    </source>
</evidence>
<gene>
    <name evidence="8" type="ORF">BRENAR_LOCUS546</name>
</gene>
<dbReference type="Proteomes" id="UP000290900">
    <property type="component" value="Unassembled WGS sequence"/>
</dbReference>
<dbReference type="AlphaFoldDB" id="A0A448YFW1"/>
<reference evidence="8 9" key="1">
    <citation type="submission" date="2018-12" db="EMBL/GenBank/DDBJ databases">
        <authorList>
            <person name="Tiukova I."/>
            <person name="Dainat J."/>
        </authorList>
    </citation>
    <scope>NUCLEOTIDE SEQUENCE [LARGE SCALE GENOMIC DNA]</scope>
</reference>
<dbReference type="STRING" id="13370.A0A448YFW1"/>
<accession>A0A448YFW1</accession>
<evidence type="ECO:0000256" key="2">
    <source>
        <dbReference type="ARBA" id="ARBA00004496"/>
    </source>
</evidence>
<dbReference type="GO" id="GO:0006606">
    <property type="term" value="P:protein import into nucleus"/>
    <property type="evidence" value="ECO:0007669"/>
    <property type="project" value="TreeGrafter"/>
</dbReference>
<protein>
    <submittedName>
        <fullName evidence="8">DEKNAAC100602</fullName>
    </submittedName>
</protein>
<proteinExistence type="predicted"/>
<dbReference type="InterPro" id="IPR016024">
    <property type="entry name" value="ARM-type_fold"/>
</dbReference>
<keyword evidence="4" id="KW-0963">Cytoplasm</keyword>
<dbReference type="Pfam" id="PF03810">
    <property type="entry name" value="IBN_N"/>
    <property type="match status" value="1"/>
</dbReference>